<reference evidence="4 6" key="1">
    <citation type="submission" date="2023-07" db="EMBL/GenBank/DDBJ databases">
        <title>Sorghum-associated microbial communities from plants grown in Nebraska, USA.</title>
        <authorList>
            <person name="Schachtman D."/>
        </authorList>
    </citation>
    <scope>NUCLEOTIDE SEQUENCE</scope>
    <source>
        <strain evidence="4">DS1006</strain>
        <strain evidence="5 6">DS1016</strain>
    </source>
</reference>
<feature type="transmembrane region" description="Helical" evidence="2">
    <location>
        <begin position="32"/>
        <end position="54"/>
    </location>
</feature>
<feature type="compositionally biased region" description="Basic and acidic residues" evidence="1">
    <location>
        <begin position="1"/>
        <end position="11"/>
    </location>
</feature>
<feature type="region of interest" description="Disordered" evidence="1">
    <location>
        <begin position="70"/>
        <end position="117"/>
    </location>
</feature>
<gene>
    <name evidence="4" type="ORF">J2S90_003524</name>
    <name evidence="5" type="ORF">J2S93_002840</name>
</gene>
<dbReference type="EMBL" id="JAUSRG010000012">
    <property type="protein sequence ID" value="MDP9906540.1"/>
    <property type="molecule type" value="Genomic_DNA"/>
</dbReference>
<organism evidence="4 7">
    <name type="scientific">Arthrobacter bambusae</name>
    <dbReference type="NCBI Taxonomy" id="1338426"/>
    <lineage>
        <taxon>Bacteria</taxon>
        <taxon>Bacillati</taxon>
        <taxon>Actinomycetota</taxon>
        <taxon>Actinomycetes</taxon>
        <taxon>Micrococcales</taxon>
        <taxon>Micrococcaceae</taxon>
        <taxon>Arthrobacter</taxon>
    </lineage>
</organism>
<keyword evidence="2" id="KW-0472">Membrane</keyword>
<dbReference type="Proteomes" id="UP001242995">
    <property type="component" value="Unassembled WGS sequence"/>
</dbReference>
<feature type="region of interest" description="Disordered" evidence="1">
    <location>
        <begin position="1"/>
        <end position="22"/>
    </location>
</feature>
<evidence type="ECO:0000313" key="5">
    <source>
        <dbReference type="EMBL" id="MDQ0181402.1"/>
    </source>
</evidence>
<evidence type="ECO:0000256" key="2">
    <source>
        <dbReference type="SAM" id="Phobius"/>
    </source>
</evidence>
<comment type="caution">
    <text evidence="4">The sequence shown here is derived from an EMBL/GenBank/DDBJ whole genome shotgun (WGS) entry which is preliminary data.</text>
</comment>
<evidence type="ECO:0000256" key="1">
    <source>
        <dbReference type="SAM" id="MobiDB-lite"/>
    </source>
</evidence>
<evidence type="ECO:0000313" key="6">
    <source>
        <dbReference type="Proteomes" id="UP001230951"/>
    </source>
</evidence>
<feature type="domain" description="LytR/CpsA/Psr regulator C-terminal" evidence="3">
    <location>
        <begin position="122"/>
        <end position="206"/>
    </location>
</feature>
<dbReference type="EMBL" id="JAUSTF010000006">
    <property type="protein sequence ID" value="MDQ0181402.1"/>
    <property type="molecule type" value="Genomic_DNA"/>
</dbReference>
<dbReference type="InterPro" id="IPR027381">
    <property type="entry name" value="LytR/CpsA/Psr_C"/>
</dbReference>
<dbReference type="RefSeq" id="WP_059388210.1">
    <property type="nucleotide sequence ID" value="NZ_JAUSRG010000012.1"/>
</dbReference>
<dbReference type="Pfam" id="PF13399">
    <property type="entry name" value="LytR_C"/>
    <property type="match status" value="1"/>
</dbReference>
<keyword evidence="6" id="KW-1185">Reference proteome</keyword>
<sequence length="207" mass="20974">MTKFARDEFDRVPQSSSRQGVHRLVASASRPALWPVLLLGGIALAVGLVAFLILPKLGFTSSTTPQAVVTADTSKQSAAAPPSANSSAQASSQPSTQPSPGDTPSSTPTPTPTTAPLDKTAAVAVYNGTTTGGLAARVAGMVQGGGWPLSTVANWGGMPQQTSSVFYKGAAQKGNAEALGKLLGISNLVDSAEFQQPVVVVLGPGYK</sequence>
<feature type="compositionally biased region" description="Low complexity" evidence="1">
    <location>
        <begin position="76"/>
        <end position="106"/>
    </location>
</feature>
<dbReference type="AlphaFoldDB" id="A0AAW8DJ44"/>
<keyword evidence="2" id="KW-0812">Transmembrane</keyword>
<evidence type="ECO:0000313" key="7">
    <source>
        <dbReference type="Proteomes" id="UP001242995"/>
    </source>
</evidence>
<dbReference type="Gene3D" id="3.30.70.2390">
    <property type="match status" value="1"/>
</dbReference>
<accession>A0AAW8DJ44</accession>
<evidence type="ECO:0000259" key="3">
    <source>
        <dbReference type="Pfam" id="PF13399"/>
    </source>
</evidence>
<keyword evidence="2" id="KW-1133">Transmembrane helix</keyword>
<protein>
    <recommendedName>
        <fullName evidence="3">LytR/CpsA/Psr regulator C-terminal domain-containing protein</fullName>
    </recommendedName>
</protein>
<name>A0AAW8DJ44_9MICC</name>
<dbReference type="Proteomes" id="UP001230951">
    <property type="component" value="Unassembled WGS sequence"/>
</dbReference>
<proteinExistence type="predicted"/>
<evidence type="ECO:0000313" key="4">
    <source>
        <dbReference type="EMBL" id="MDP9906540.1"/>
    </source>
</evidence>